<comment type="caution">
    <text evidence="4">The sequence shown here is derived from an EMBL/GenBank/DDBJ whole genome shotgun (WGS) entry which is preliminary data.</text>
</comment>
<gene>
    <name evidence="4" type="ORF">EW146_g4556</name>
</gene>
<dbReference type="OrthoDB" id="310895at2759"/>
<dbReference type="FunFam" id="3.40.605.10:FF:000007">
    <property type="entry name" value="NAD/NADP-dependent betaine aldehyde dehydrogenase"/>
    <property type="match status" value="1"/>
</dbReference>
<dbReference type="Gene3D" id="3.40.605.10">
    <property type="entry name" value="Aldehyde Dehydrogenase, Chain A, domain 1"/>
    <property type="match status" value="1"/>
</dbReference>
<dbReference type="EMBL" id="SGPL01000179">
    <property type="protein sequence ID" value="THH16018.1"/>
    <property type="molecule type" value="Genomic_DNA"/>
</dbReference>
<accession>A0A4S4LW28</accession>
<proteinExistence type="inferred from homology"/>
<comment type="similarity">
    <text evidence="1">Belongs to the aldehyde dehydrogenase family.</text>
</comment>
<dbReference type="InterPro" id="IPR016163">
    <property type="entry name" value="Ald_DH_C"/>
</dbReference>
<dbReference type="InterPro" id="IPR015590">
    <property type="entry name" value="Aldehyde_DH_dom"/>
</dbReference>
<sequence length="482" mass="52474">MTTLVVSFKADFAHIINGRKIGSQTLQDVINPATKEVIAAVPIATEEQLNEAVGAASRALSTWATVPAEARQSSLSRMGDLVSEHLDEFIELLIKEVGKSRQLATMEVGSCVDWLHGVATQSPPTETLLDASDRTVVMRYVPHGVCAAITPWNFPMSLLIWKLAPALVTGNCIIVKPAPFAPLCAMKFVELAQQVFPPGVLSVLSGDGNLGPWIAAHPNISRISLTGSIPAGQSVMRAAASNLKSLTLELGGNDGAVVLDDVDPKKIAPMLFWGTFHNSGQICAALKRIYIHENVYTAVRDELVAYARTIKVGNCLEPGVGMGPVQNKEQYDKVKSLIEDCQSNGYTFACGGGGFPELDKKGYFLPISIVDNPPEHSRIVQEEQFGPIVPLLKWRDEDDVIKRMNYGVYGLAATVWSNDFERARSIAEKLQAGTVWINESQQFHWDQAFGGFKHSGIGVEHSRHGLYAWTNIQTITLNRSGV</sequence>
<dbReference type="AlphaFoldDB" id="A0A4S4LW28"/>
<evidence type="ECO:0000313" key="4">
    <source>
        <dbReference type="EMBL" id="THH16018.1"/>
    </source>
</evidence>
<evidence type="ECO:0000256" key="1">
    <source>
        <dbReference type="ARBA" id="ARBA00009986"/>
    </source>
</evidence>
<reference evidence="4 5" key="1">
    <citation type="submission" date="2019-02" db="EMBL/GenBank/DDBJ databases">
        <title>Genome sequencing of the rare red list fungi Bondarzewia mesenterica.</title>
        <authorList>
            <person name="Buettner E."/>
            <person name="Kellner H."/>
        </authorList>
    </citation>
    <scope>NUCLEOTIDE SEQUENCE [LARGE SCALE GENOMIC DNA]</scope>
    <source>
        <strain evidence="4 5">DSM 108281</strain>
    </source>
</reference>
<dbReference type="Proteomes" id="UP000310158">
    <property type="component" value="Unassembled WGS sequence"/>
</dbReference>
<evidence type="ECO:0000313" key="5">
    <source>
        <dbReference type="Proteomes" id="UP000310158"/>
    </source>
</evidence>
<keyword evidence="2" id="KW-0560">Oxidoreductase</keyword>
<dbReference type="InterPro" id="IPR016161">
    <property type="entry name" value="Ald_DH/histidinol_DH"/>
</dbReference>
<dbReference type="InterPro" id="IPR016160">
    <property type="entry name" value="Ald_DH_CS_CYS"/>
</dbReference>
<dbReference type="SUPFAM" id="SSF53720">
    <property type="entry name" value="ALDH-like"/>
    <property type="match status" value="1"/>
</dbReference>
<protein>
    <recommendedName>
        <fullName evidence="3">Aldehyde dehydrogenase domain-containing protein</fullName>
    </recommendedName>
</protein>
<organism evidence="4 5">
    <name type="scientific">Bondarzewia mesenterica</name>
    <dbReference type="NCBI Taxonomy" id="1095465"/>
    <lineage>
        <taxon>Eukaryota</taxon>
        <taxon>Fungi</taxon>
        <taxon>Dikarya</taxon>
        <taxon>Basidiomycota</taxon>
        <taxon>Agaricomycotina</taxon>
        <taxon>Agaricomycetes</taxon>
        <taxon>Russulales</taxon>
        <taxon>Bondarzewiaceae</taxon>
        <taxon>Bondarzewia</taxon>
    </lineage>
</organism>
<dbReference type="CDD" id="cd07106">
    <property type="entry name" value="ALDH_AldA-AAD23400"/>
    <property type="match status" value="1"/>
</dbReference>
<dbReference type="Pfam" id="PF00171">
    <property type="entry name" value="Aldedh"/>
    <property type="match status" value="1"/>
</dbReference>
<keyword evidence="5" id="KW-1185">Reference proteome</keyword>
<dbReference type="PROSITE" id="PS00070">
    <property type="entry name" value="ALDEHYDE_DEHYDR_CYS"/>
    <property type="match status" value="1"/>
</dbReference>
<feature type="domain" description="Aldehyde dehydrogenase" evidence="3">
    <location>
        <begin position="25"/>
        <end position="475"/>
    </location>
</feature>
<dbReference type="InterPro" id="IPR044086">
    <property type="entry name" value="LUC3-like"/>
</dbReference>
<dbReference type="Gene3D" id="3.40.309.10">
    <property type="entry name" value="Aldehyde Dehydrogenase, Chain A, domain 2"/>
    <property type="match status" value="1"/>
</dbReference>
<evidence type="ECO:0000256" key="2">
    <source>
        <dbReference type="ARBA" id="ARBA00023002"/>
    </source>
</evidence>
<evidence type="ECO:0000259" key="3">
    <source>
        <dbReference type="Pfam" id="PF00171"/>
    </source>
</evidence>
<name>A0A4S4LW28_9AGAM</name>
<dbReference type="PANTHER" id="PTHR11699">
    <property type="entry name" value="ALDEHYDE DEHYDROGENASE-RELATED"/>
    <property type="match status" value="1"/>
</dbReference>
<dbReference type="GO" id="GO:0016620">
    <property type="term" value="F:oxidoreductase activity, acting on the aldehyde or oxo group of donors, NAD or NADP as acceptor"/>
    <property type="evidence" value="ECO:0007669"/>
    <property type="project" value="InterPro"/>
</dbReference>
<dbReference type="InterPro" id="IPR016162">
    <property type="entry name" value="Ald_DH_N"/>
</dbReference>